<feature type="domain" description="WSC" evidence="2">
    <location>
        <begin position="275"/>
        <end position="371"/>
    </location>
</feature>
<sequence>MLRFFRKRWNRVRSSAIVPHDKKTKRKKLQRLTQAGEDSKKNSKPDVQMAVSQTAPKKSRSVSVSSACQTDCPHLCSCGCSAGEASGLSNASFERNEKTCDLAQHPDDIEAAVKALASAAATAPDAVAAAFAEAFGDSGVAGGDGVNNEMNSKAMIATAAVGDADCALYVGCRNITDIKRYTEADNKKYFEVKLDADLMNSVSTCAIVCSSYAVKHFGLRNTDECWCGDLDRGIKLPPKVFCDFICPGSFTDRCGDRTSLSVYEMPVRFAKVKIPAEPVGCYISSEQLKLKAEVPNPEFVTHEKCSRACWMRRQKLFGFLDGVCHCGNQLSDEDAMLISMENCEKLSCPGNAAKPYEFCGTDGNFIVPNGDREFESAAQPLSSLLPQPLKPLTPPRPTSSPPAVPAVSALGLSLAVGFQCGGLRHGWSALVTAVPAAQGQPPAWTSPQFDWFSSGDTSLDYLVMATFSSESPQQQQLEGGERSRKKRFITLTKYPLKEQPVQLPPASSSGNRKKQSSFPSASEVRILTAQAETSVACNGRLIGLYCTAGYVAMAIRQRDNNIKIQIYNCDLWPISSEQLLRNPSLVREATEAGDIVNEKVQCVTVDKAEQTLMYFHTYRLISAGNKQMRRLCSISLPDLQVHRRLQLKDDVKSIKVGSKFFALYFRDCRLAVYCKSSRSVVFEFSAQKLGCLFLPGDTFELDSQDRLVEVSEKRVRSLFYNGVTYRDCDCANLQELISGGRRRLIGRRAEFYEALQCHLATLRLGQQQQQQQ</sequence>
<organism evidence="3 4">
    <name type="scientific">Macrostomum lignano</name>
    <dbReference type="NCBI Taxonomy" id="282301"/>
    <lineage>
        <taxon>Eukaryota</taxon>
        <taxon>Metazoa</taxon>
        <taxon>Spiralia</taxon>
        <taxon>Lophotrochozoa</taxon>
        <taxon>Platyhelminthes</taxon>
        <taxon>Rhabditophora</taxon>
        <taxon>Macrostomorpha</taxon>
        <taxon>Macrostomida</taxon>
        <taxon>Macrostomidae</taxon>
        <taxon>Macrostomum</taxon>
    </lineage>
</organism>
<dbReference type="InterPro" id="IPR002889">
    <property type="entry name" value="WSC_carb-bd"/>
</dbReference>
<proteinExistence type="predicted"/>
<dbReference type="WBParaSite" id="maker-uti_cns_0000128-snap-gene-0.25-mRNA-1">
    <property type="protein sequence ID" value="maker-uti_cns_0000128-snap-gene-0.25-mRNA-1"/>
    <property type="gene ID" value="maker-uti_cns_0000128-snap-gene-0.25"/>
</dbReference>
<feature type="domain" description="WSC" evidence="2">
    <location>
        <begin position="166"/>
        <end position="266"/>
    </location>
</feature>
<dbReference type="Proteomes" id="UP000095280">
    <property type="component" value="Unplaced"/>
</dbReference>
<evidence type="ECO:0000313" key="4">
    <source>
        <dbReference type="WBParaSite" id="maker-uti_cns_0000128-snap-gene-0.25-mRNA-1"/>
    </source>
</evidence>
<evidence type="ECO:0000313" key="3">
    <source>
        <dbReference type="Proteomes" id="UP000095280"/>
    </source>
</evidence>
<feature type="compositionally biased region" description="Polar residues" evidence="1">
    <location>
        <begin position="50"/>
        <end position="62"/>
    </location>
</feature>
<dbReference type="AlphaFoldDB" id="A0A1I8FW32"/>
<evidence type="ECO:0000256" key="1">
    <source>
        <dbReference type="SAM" id="MobiDB-lite"/>
    </source>
</evidence>
<dbReference type="PROSITE" id="PS51212">
    <property type="entry name" value="WSC"/>
    <property type="match status" value="2"/>
</dbReference>
<evidence type="ECO:0000259" key="2">
    <source>
        <dbReference type="PROSITE" id="PS51212"/>
    </source>
</evidence>
<feature type="region of interest" description="Disordered" evidence="1">
    <location>
        <begin position="20"/>
        <end position="62"/>
    </location>
</feature>
<keyword evidence="3" id="KW-1185">Reference proteome</keyword>
<dbReference type="Pfam" id="PF01822">
    <property type="entry name" value="WSC"/>
    <property type="match status" value="2"/>
</dbReference>
<name>A0A1I8FW32_9PLAT</name>
<accession>A0A1I8FW32</accession>
<protein>
    <submittedName>
        <fullName evidence="4">WSC domain-containing protein</fullName>
    </submittedName>
</protein>
<reference evidence="4" key="1">
    <citation type="submission" date="2016-11" db="UniProtKB">
        <authorList>
            <consortium name="WormBaseParasite"/>
        </authorList>
    </citation>
    <scope>IDENTIFICATION</scope>
</reference>